<evidence type="ECO:0000256" key="3">
    <source>
        <dbReference type="ARBA" id="ARBA00022692"/>
    </source>
</evidence>
<dbReference type="GO" id="GO:0005886">
    <property type="term" value="C:plasma membrane"/>
    <property type="evidence" value="ECO:0007669"/>
    <property type="project" value="UniProtKB-SubCell"/>
</dbReference>
<evidence type="ECO:0000256" key="4">
    <source>
        <dbReference type="ARBA" id="ARBA00022989"/>
    </source>
</evidence>
<keyword evidence="5 6" id="KW-0472">Membrane</keyword>
<evidence type="ECO:0000313" key="7">
    <source>
        <dbReference type="EMBL" id="VAW15462.1"/>
    </source>
</evidence>
<evidence type="ECO:0000256" key="2">
    <source>
        <dbReference type="ARBA" id="ARBA00022475"/>
    </source>
</evidence>
<feature type="transmembrane region" description="Helical" evidence="6">
    <location>
        <begin position="223"/>
        <end position="247"/>
    </location>
</feature>
<dbReference type="GO" id="GO:0022857">
    <property type="term" value="F:transmembrane transporter activity"/>
    <property type="evidence" value="ECO:0007669"/>
    <property type="project" value="InterPro"/>
</dbReference>
<reference evidence="7" key="1">
    <citation type="submission" date="2018-06" db="EMBL/GenBank/DDBJ databases">
        <authorList>
            <person name="Zhirakovskaya E."/>
        </authorList>
    </citation>
    <scope>NUCLEOTIDE SEQUENCE</scope>
</reference>
<feature type="transmembrane region" description="Helical" evidence="6">
    <location>
        <begin position="20"/>
        <end position="43"/>
    </location>
</feature>
<feature type="transmembrane region" description="Helical" evidence="6">
    <location>
        <begin position="192"/>
        <end position="211"/>
    </location>
</feature>
<feature type="transmembrane region" description="Helical" evidence="6">
    <location>
        <begin position="89"/>
        <end position="113"/>
    </location>
</feature>
<feature type="transmembrane region" description="Helical" evidence="6">
    <location>
        <begin position="153"/>
        <end position="172"/>
    </location>
</feature>
<evidence type="ECO:0000256" key="6">
    <source>
        <dbReference type="SAM" id="Phobius"/>
    </source>
</evidence>
<dbReference type="Pfam" id="PF13520">
    <property type="entry name" value="AA_permease_2"/>
    <property type="match status" value="1"/>
</dbReference>
<dbReference type="Gene3D" id="1.20.1740.10">
    <property type="entry name" value="Amino acid/polyamine transporter I"/>
    <property type="match status" value="1"/>
</dbReference>
<dbReference type="InterPro" id="IPR050367">
    <property type="entry name" value="APC_superfamily"/>
</dbReference>
<gene>
    <name evidence="7" type="ORF">MNBD_BACTEROID05-325</name>
</gene>
<dbReference type="PANTHER" id="PTHR42770:SF7">
    <property type="entry name" value="MEMBRANE PROTEIN"/>
    <property type="match status" value="1"/>
</dbReference>
<comment type="subcellular location">
    <subcellularLocation>
        <location evidence="1">Cell membrane</location>
        <topology evidence="1">Multi-pass membrane protein</topology>
    </subcellularLocation>
</comment>
<keyword evidence="3 6" id="KW-0812">Transmembrane</keyword>
<organism evidence="7">
    <name type="scientific">hydrothermal vent metagenome</name>
    <dbReference type="NCBI Taxonomy" id="652676"/>
    <lineage>
        <taxon>unclassified sequences</taxon>
        <taxon>metagenomes</taxon>
        <taxon>ecological metagenomes</taxon>
    </lineage>
</organism>
<feature type="transmembrane region" description="Helical" evidence="6">
    <location>
        <begin position="119"/>
        <end position="141"/>
    </location>
</feature>
<accession>A0A3B0TLV3</accession>
<evidence type="ECO:0000256" key="5">
    <source>
        <dbReference type="ARBA" id="ARBA00023136"/>
    </source>
</evidence>
<sequence>MSTEKNPKKLKKQLSLINVYAIATGTTLSAGFFLLPGIAAAQVGPAITLAYIIAAIPLIPAMCSMMELATAMPKAGGAYYFLDRSMGPLVGTIGGLGTWLSLMLKTAFALIGVGAYLDIFFPSISVTLFAVSFALLFGIINLIGSKETGSMQVFLVGSILILLGGFVVNGVFEVDMSHFDGYLDAGSHALFSTAGLVYISYVGVTKVASVAEEVKNPERNLPLGMFLAFGTAMVIYCLGTFIMVGTIPMEELRVSLTPVALAAENILGFKGKVFVTIAAIFAFFSVANAGIL</sequence>
<proteinExistence type="predicted"/>
<dbReference type="InterPro" id="IPR002293">
    <property type="entry name" value="AA/rel_permease1"/>
</dbReference>
<protein>
    <submittedName>
        <fullName evidence="7">Uncharacterized amino acid permease, GabP family</fullName>
    </submittedName>
</protein>
<evidence type="ECO:0000256" key="1">
    <source>
        <dbReference type="ARBA" id="ARBA00004651"/>
    </source>
</evidence>
<feature type="transmembrane region" description="Helical" evidence="6">
    <location>
        <begin position="49"/>
        <end position="69"/>
    </location>
</feature>
<dbReference type="PANTHER" id="PTHR42770">
    <property type="entry name" value="AMINO ACID TRANSPORTER-RELATED"/>
    <property type="match status" value="1"/>
</dbReference>
<name>A0A3B0TLV3_9ZZZZ</name>
<feature type="transmembrane region" description="Helical" evidence="6">
    <location>
        <begin position="273"/>
        <end position="291"/>
    </location>
</feature>
<dbReference type="AlphaFoldDB" id="A0A3B0TLV3"/>
<dbReference type="EMBL" id="UOEN01000270">
    <property type="protein sequence ID" value="VAW15462.1"/>
    <property type="molecule type" value="Genomic_DNA"/>
</dbReference>
<keyword evidence="4 6" id="KW-1133">Transmembrane helix</keyword>
<feature type="non-terminal residue" evidence="7">
    <location>
        <position position="292"/>
    </location>
</feature>
<keyword evidence="2" id="KW-1003">Cell membrane</keyword>